<protein>
    <recommendedName>
        <fullName evidence="10">Plasma membrane fusion protein PRM1</fullName>
    </recommendedName>
</protein>
<feature type="compositionally biased region" description="Polar residues" evidence="11">
    <location>
        <begin position="1020"/>
        <end position="1036"/>
    </location>
</feature>
<dbReference type="GO" id="GO:0005886">
    <property type="term" value="C:plasma membrane"/>
    <property type="evidence" value="ECO:0007669"/>
    <property type="project" value="UniProtKB-SubCell"/>
</dbReference>
<feature type="compositionally biased region" description="Low complexity" evidence="11">
    <location>
        <begin position="959"/>
        <end position="971"/>
    </location>
</feature>
<dbReference type="InterPro" id="IPR026777">
    <property type="entry name" value="PRM1"/>
</dbReference>
<evidence type="ECO:0000256" key="5">
    <source>
        <dbReference type="ARBA" id="ARBA00022692"/>
    </source>
</evidence>
<evidence type="ECO:0000256" key="9">
    <source>
        <dbReference type="ARBA" id="ARBA00023180"/>
    </source>
</evidence>
<evidence type="ECO:0000256" key="2">
    <source>
        <dbReference type="ARBA" id="ARBA00004651"/>
    </source>
</evidence>
<feature type="compositionally biased region" description="Low complexity" evidence="11">
    <location>
        <begin position="856"/>
        <end position="876"/>
    </location>
</feature>
<evidence type="ECO:0000256" key="1">
    <source>
        <dbReference type="ARBA" id="ARBA00002512"/>
    </source>
</evidence>
<feature type="compositionally biased region" description="Polar residues" evidence="11">
    <location>
        <begin position="796"/>
        <end position="812"/>
    </location>
</feature>
<keyword evidence="8 10" id="KW-0472">Membrane</keyword>
<feature type="compositionally biased region" description="Low complexity" evidence="11">
    <location>
        <begin position="987"/>
        <end position="1006"/>
    </location>
</feature>
<evidence type="ECO:0000313" key="12">
    <source>
        <dbReference type="EMBL" id="PFH53747.1"/>
    </source>
</evidence>
<feature type="region of interest" description="Disordered" evidence="11">
    <location>
        <begin position="775"/>
        <end position="819"/>
    </location>
</feature>
<feature type="compositionally biased region" description="Pro residues" evidence="11">
    <location>
        <begin position="845"/>
        <end position="855"/>
    </location>
</feature>
<keyword evidence="9" id="KW-0325">Glycoprotein</keyword>
<reference evidence="12 13" key="1">
    <citation type="submission" date="2014-02" db="EMBL/GenBank/DDBJ databases">
        <title>Transposable element dynamics among asymbiotic and ectomycorrhizal Amanita fungi.</title>
        <authorList>
            <consortium name="DOE Joint Genome Institute"/>
            <person name="Hess J."/>
            <person name="Skrede I."/>
            <person name="Wolfe B."/>
            <person name="LaButti K."/>
            <person name="Ohm R.A."/>
            <person name="Grigoriev I.V."/>
            <person name="Pringle A."/>
        </authorList>
    </citation>
    <scope>NUCLEOTIDE SEQUENCE [LARGE SCALE GENOMIC DNA]</scope>
    <source>
        <strain evidence="12 13">SKay4041</strain>
    </source>
</reference>
<evidence type="ECO:0000256" key="11">
    <source>
        <dbReference type="SAM" id="MobiDB-lite"/>
    </source>
</evidence>
<feature type="transmembrane region" description="Helical" evidence="10">
    <location>
        <begin position="596"/>
        <end position="618"/>
    </location>
</feature>
<evidence type="ECO:0000256" key="4">
    <source>
        <dbReference type="ARBA" id="ARBA00022475"/>
    </source>
</evidence>
<dbReference type="PANTHER" id="PTHR31030">
    <property type="entry name" value="PLASMA MEMBRANE FUSION PROTEIN PRM1"/>
    <property type="match status" value="1"/>
</dbReference>
<dbReference type="AlphaFoldDB" id="A0A2A9NYZ2"/>
<dbReference type="Proteomes" id="UP000242287">
    <property type="component" value="Unassembled WGS sequence"/>
</dbReference>
<keyword evidence="6 10" id="KW-0184">Conjugation</keyword>
<feature type="transmembrane region" description="Helical" evidence="10">
    <location>
        <begin position="389"/>
        <end position="409"/>
    </location>
</feature>
<comment type="function">
    <text evidence="1 10">Involved in cell fusion during mating by stabilizing the plasma membrane fusion event.</text>
</comment>
<feature type="compositionally biased region" description="Low complexity" evidence="11">
    <location>
        <begin position="691"/>
        <end position="707"/>
    </location>
</feature>
<name>A0A2A9NYZ2_9AGAR</name>
<dbReference type="GO" id="GO:0032220">
    <property type="term" value="P:plasma membrane fusion involved in cytogamy"/>
    <property type="evidence" value="ECO:0007669"/>
    <property type="project" value="TreeGrafter"/>
</dbReference>
<dbReference type="GO" id="GO:0043332">
    <property type="term" value="C:mating projection tip"/>
    <property type="evidence" value="ECO:0007669"/>
    <property type="project" value="UniProtKB-UniRule"/>
</dbReference>
<keyword evidence="13" id="KW-1185">Reference proteome</keyword>
<feature type="region of interest" description="Disordered" evidence="11">
    <location>
        <begin position="933"/>
        <end position="1043"/>
    </location>
</feature>
<keyword evidence="7 10" id="KW-1133">Transmembrane helix</keyword>
<feature type="transmembrane region" description="Helical" evidence="10">
    <location>
        <begin position="14"/>
        <end position="32"/>
    </location>
</feature>
<evidence type="ECO:0000256" key="3">
    <source>
        <dbReference type="ARBA" id="ARBA00010780"/>
    </source>
</evidence>
<keyword evidence="5 10" id="KW-0812">Transmembrane</keyword>
<feature type="transmembrane region" description="Helical" evidence="10">
    <location>
        <begin position="286"/>
        <end position="308"/>
    </location>
</feature>
<evidence type="ECO:0000256" key="7">
    <source>
        <dbReference type="ARBA" id="ARBA00022989"/>
    </source>
</evidence>
<dbReference type="STRING" id="703135.A0A2A9NYZ2"/>
<gene>
    <name evidence="12" type="ORF">AMATHDRAFT_54233</name>
</gene>
<feature type="region of interest" description="Disordered" evidence="11">
    <location>
        <begin position="691"/>
        <end position="711"/>
    </location>
</feature>
<sequence length="1043" mass="112629">MTSSPTPYLQLPDLLSLTWLAYPVLSLLFIAFRLQISLASTQDSLANAKSNLIASCAAAERAATSAASMPRYMAIATNAQFADAVNGTINAARAALVLALTAMEGIVNFVVDIYRSTFLCLLELVVRGALSVLIAAVQELNTLIQNVGNGLRTSIQSDIAKANDIIKSAIDAINKVNPFSDITAPQITVPSLDGLQNISLPSSFQDALTKLNDTIPSVDVLKDKLESVIDKPFELLKADINNTFTGISFNASTLPVPEQNTITFCNDLDMSIVDDLGNDIIKTAKIGLIIIILLALLLIALNCALTWFRWRSLKAHLEYTRQAWMADPAIYHTKPAASSIPQMTLSDHNLMMLQANASHPLIARFTNRLSAKLRLGPTAHINLQWFFNYIFHPPALACFLIGFFGLLCVEMQLLAMGPLVAKFSDRATATTADFSNTIATAMNASMYNQSSVYANDVNGRVDVIQGTINNGVFGWVNTTTTTLNTTLNEFYNDVQNAISVVFDGTILENPAHEFIRCFIGTKVEAIENALTFLHDNLKVDMPRMNQSALVLSPETVNEAARPIAAAAVGGGDDGDDRGLVGKIVDAYADSLRKERIMFAIFMGLWGVIVLMAICILLWRTYGRRWRESRGRRRWEKEQRSGIDGVVVPFRTKGGSMDEKQQQFDSGFGAPGGGAGGLLQLKAFTPLPSPYGGSRAVSPAGSGPSPSVQHRYSRSDETLVFNRAAGVGDGRDSFFGGRGERTVPHGPSVKERLMAVGRKASARGPGWLQKMASRLDKDNKPAIESEPAVEDSRPKLTLTTDTGSSPAALASNNEKGEDGLYSHWSASTEESRPTKKIIANLTYLPLPTPPLPPPSRPIGGRSSPAASSRSLSPSGLSPQRRKNDREEAVTVAPIPLYQGFTAPQTQLSPVRGRLSPPPPVVDWDNEYKKSEAWPVTPPLNTGARKVKRKPSPPTLAVSFNSTAANNASTTSTGGRKQSTDSDGGESGGSVTPVTRLLTTTPSRRSSSAMNPFMTPFDDEYQMQQKTRKTTSSVTDPFSPSGVAF</sequence>
<feature type="region of interest" description="Disordered" evidence="11">
    <location>
        <begin position="844"/>
        <end position="885"/>
    </location>
</feature>
<dbReference type="OrthoDB" id="10248838at2759"/>
<evidence type="ECO:0000256" key="6">
    <source>
        <dbReference type="ARBA" id="ARBA00022971"/>
    </source>
</evidence>
<evidence type="ECO:0000256" key="8">
    <source>
        <dbReference type="ARBA" id="ARBA00023136"/>
    </source>
</evidence>
<accession>A0A2A9NYZ2</accession>
<evidence type="ECO:0000313" key="13">
    <source>
        <dbReference type="Proteomes" id="UP000242287"/>
    </source>
</evidence>
<evidence type="ECO:0000256" key="10">
    <source>
        <dbReference type="RuleBase" id="RU366035"/>
    </source>
</evidence>
<dbReference type="EMBL" id="KZ301972">
    <property type="protein sequence ID" value="PFH53747.1"/>
    <property type="molecule type" value="Genomic_DNA"/>
</dbReference>
<dbReference type="PANTHER" id="PTHR31030:SF1">
    <property type="entry name" value="PLASMA MEMBRANE FUSION PROTEIN PRM1"/>
    <property type="match status" value="1"/>
</dbReference>
<keyword evidence="4 10" id="KW-1003">Cell membrane</keyword>
<organism evidence="12 13">
    <name type="scientific">Amanita thiersii Skay4041</name>
    <dbReference type="NCBI Taxonomy" id="703135"/>
    <lineage>
        <taxon>Eukaryota</taxon>
        <taxon>Fungi</taxon>
        <taxon>Dikarya</taxon>
        <taxon>Basidiomycota</taxon>
        <taxon>Agaricomycotina</taxon>
        <taxon>Agaricomycetes</taxon>
        <taxon>Agaricomycetidae</taxon>
        <taxon>Agaricales</taxon>
        <taxon>Pluteineae</taxon>
        <taxon>Amanitaceae</taxon>
        <taxon>Amanita</taxon>
    </lineage>
</organism>
<comment type="subcellular location">
    <subcellularLocation>
        <location evidence="2 10">Cell membrane</location>
        <topology evidence="2 10">Multi-pass membrane protein</topology>
    </subcellularLocation>
</comment>
<proteinExistence type="inferred from homology"/>
<comment type="similarity">
    <text evidence="3 10">Belongs to the PRM1 family.</text>
</comment>
<comment type="caution">
    <text evidence="10">Lacks conserved residue(s) required for the propagation of feature annotation.</text>
</comment>